<evidence type="ECO:0000256" key="2">
    <source>
        <dbReference type="ARBA" id="ARBA00022670"/>
    </source>
</evidence>
<dbReference type="InterPro" id="IPR011765">
    <property type="entry name" value="Pept_M16_N"/>
</dbReference>
<evidence type="ECO:0000256" key="5">
    <source>
        <dbReference type="ARBA" id="ARBA00023049"/>
    </source>
</evidence>
<evidence type="ECO:0000259" key="6">
    <source>
        <dbReference type="Pfam" id="PF00675"/>
    </source>
</evidence>
<dbReference type="InterPro" id="IPR007863">
    <property type="entry name" value="Peptidase_M16_C"/>
</dbReference>
<keyword evidence="3" id="KW-0378">Hydrolase</keyword>
<dbReference type="InterPro" id="IPR050626">
    <property type="entry name" value="Peptidase_M16"/>
</dbReference>
<protein>
    <submittedName>
        <fullName evidence="8">M16 family metallopeptidase</fullName>
    </submittedName>
</protein>
<reference evidence="8 9" key="1">
    <citation type="submission" date="2024-09" db="EMBL/GenBank/DDBJ databases">
        <authorList>
            <person name="Sun Q."/>
            <person name="Mori K."/>
        </authorList>
    </citation>
    <scope>NUCLEOTIDE SEQUENCE [LARGE SCALE GENOMIC DNA]</scope>
    <source>
        <strain evidence="8 9">CGMCC 1.15906</strain>
    </source>
</reference>
<proteinExistence type="inferred from homology"/>
<dbReference type="PANTHER" id="PTHR43690">
    <property type="entry name" value="NARDILYSIN"/>
    <property type="match status" value="1"/>
</dbReference>
<organism evidence="8 9">
    <name type="scientific">Kribbella deserti</name>
    <dbReference type="NCBI Taxonomy" id="1926257"/>
    <lineage>
        <taxon>Bacteria</taxon>
        <taxon>Bacillati</taxon>
        <taxon>Actinomycetota</taxon>
        <taxon>Actinomycetes</taxon>
        <taxon>Propionibacteriales</taxon>
        <taxon>Kribbellaceae</taxon>
        <taxon>Kribbella</taxon>
    </lineage>
</organism>
<dbReference type="EMBL" id="JBHLTC010000041">
    <property type="protein sequence ID" value="MFC0628964.1"/>
    <property type="molecule type" value="Genomic_DNA"/>
</dbReference>
<keyword evidence="4" id="KW-0862">Zinc</keyword>
<evidence type="ECO:0000256" key="4">
    <source>
        <dbReference type="ARBA" id="ARBA00022833"/>
    </source>
</evidence>
<name>A0ABV6QWE7_9ACTN</name>
<dbReference type="Pfam" id="PF05193">
    <property type="entry name" value="Peptidase_M16_C"/>
    <property type="match status" value="1"/>
</dbReference>
<comment type="caution">
    <text evidence="8">The sequence shown here is derived from an EMBL/GenBank/DDBJ whole genome shotgun (WGS) entry which is preliminary data.</text>
</comment>
<dbReference type="SUPFAM" id="SSF63411">
    <property type="entry name" value="LuxS/MPP-like metallohydrolase"/>
    <property type="match status" value="2"/>
</dbReference>
<evidence type="ECO:0000256" key="1">
    <source>
        <dbReference type="ARBA" id="ARBA00007261"/>
    </source>
</evidence>
<dbReference type="PANTHER" id="PTHR43690:SF17">
    <property type="entry name" value="PROTEIN YHJJ"/>
    <property type="match status" value="1"/>
</dbReference>
<evidence type="ECO:0000313" key="9">
    <source>
        <dbReference type="Proteomes" id="UP001589890"/>
    </source>
</evidence>
<dbReference type="RefSeq" id="WP_380056214.1">
    <property type="nucleotide sequence ID" value="NZ_JBHLTC010000041.1"/>
</dbReference>
<dbReference type="Pfam" id="PF00675">
    <property type="entry name" value="Peptidase_M16"/>
    <property type="match status" value="1"/>
</dbReference>
<feature type="domain" description="Peptidase M16 N-terminal" evidence="6">
    <location>
        <begin position="17"/>
        <end position="141"/>
    </location>
</feature>
<dbReference type="Proteomes" id="UP001589890">
    <property type="component" value="Unassembled WGS sequence"/>
</dbReference>
<keyword evidence="2" id="KW-0645">Protease</keyword>
<keyword evidence="9" id="KW-1185">Reference proteome</keyword>
<dbReference type="InterPro" id="IPR011249">
    <property type="entry name" value="Metalloenz_LuxS/M16"/>
</dbReference>
<evidence type="ECO:0000256" key="3">
    <source>
        <dbReference type="ARBA" id="ARBA00022801"/>
    </source>
</evidence>
<feature type="domain" description="Peptidase M16 C-terminal" evidence="7">
    <location>
        <begin position="175"/>
        <end position="353"/>
    </location>
</feature>
<evidence type="ECO:0000259" key="7">
    <source>
        <dbReference type="Pfam" id="PF05193"/>
    </source>
</evidence>
<gene>
    <name evidence="8" type="ORF">ACFFGN_33170</name>
</gene>
<evidence type="ECO:0000313" key="8">
    <source>
        <dbReference type="EMBL" id="MFC0628964.1"/>
    </source>
</evidence>
<comment type="similarity">
    <text evidence="1">Belongs to the peptidase M16 family.</text>
</comment>
<dbReference type="Gene3D" id="3.30.830.10">
    <property type="entry name" value="Metalloenzyme, LuxS/M16 peptidase-like"/>
    <property type="match status" value="2"/>
</dbReference>
<keyword evidence="5" id="KW-0482">Metalloprotease</keyword>
<accession>A0ABV6QWE7</accession>
<sequence>MPLTYPIAEQTLDNGLRVVVSSDRAVPIVSVNLWYDVGSRHEPPGLTGFAHLFEHLMFQGSRNVESGQHFALLEAVGASLNATTFFDRTNYFEALPSGGLDLALWLEADRMAYLLDAVNQENLDNQRDVVKEEKRQSYDNRPYGDSYERLVRLAFGDSHPYGHMTIGSMADLDAATVEDVHAFFRTHYGPNNAVLSIVGDVAEEDAFAAAKRYFGHIPAIPKPPAAPDGTIGPLQGVFRDDVVEDVPSDLVTMLFRLPADGTPELDAGALALDVLAGGQSSRLNRRLVRDEQIAQSVSGGALPLIGGVSFGTLTGIAVEGVELQRVEDAIAEEVEKLAAEGVTEEELLTVQAQAERDWLEQLSTCSGRADELSHHALLFGDPDRINRRIDDIRAVTAEQVQAVAAEWIRADRRAQVTYRKPTDTTDGEQQ</sequence>